<evidence type="ECO:0000313" key="5">
    <source>
        <dbReference type="Proteomes" id="UP000287651"/>
    </source>
</evidence>
<dbReference type="SUPFAM" id="SSF52540">
    <property type="entry name" value="P-loop containing nucleoside triphosphate hydrolases"/>
    <property type="match status" value="1"/>
</dbReference>
<name>A0A427AUF1_ENSVE</name>
<sequence>MLGKLEGMKDVIEQVNRQFKDPDLTTFVCVCIPEFLSLYETERLVQELTKFEIDAHNIIINQVLFDEEAVESKLLKERIKMQQKYIDQFYLLYDDFHIMKLPLLPGEVCGVEALRTLSQHFVTPYKPSFTRGTVEEVQQRITTLRLQLEEAELELERLQKGKEEA</sequence>
<evidence type="ECO:0000259" key="3">
    <source>
        <dbReference type="Pfam" id="PF02374"/>
    </source>
</evidence>
<evidence type="ECO:0000313" key="4">
    <source>
        <dbReference type="EMBL" id="RRT79878.1"/>
    </source>
</evidence>
<dbReference type="GO" id="GO:0043529">
    <property type="term" value="C:GET complex"/>
    <property type="evidence" value="ECO:0007669"/>
    <property type="project" value="TreeGrafter"/>
</dbReference>
<evidence type="ECO:0000256" key="2">
    <source>
        <dbReference type="SAM" id="Coils"/>
    </source>
</evidence>
<feature type="coiled-coil region" evidence="2">
    <location>
        <begin position="134"/>
        <end position="161"/>
    </location>
</feature>
<evidence type="ECO:0000256" key="1">
    <source>
        <dbReference type="ARBA" id="ARBA00011040"/>
    </source>
</evidence>
<dbReference type="AlphaFoldDB" id="A0A427AUF1"/>
<dbReference type="PANTHER" id="PTHR10803">
    <property type="entry name" value="ARSENICAL PUMP-DRIVING ATPASE ARSENITE-TRANSLOCATING ATPASE"/>
    <property type="match status" value="1"/>
</dbReference>
<gene>
    <name evidence="4" type="ORF">B296_00007123</name>
</gene>
<comment type="similarity">
    <text evidence="1">Belongs to the arsA ATPase family.</text>
</comment>
<dbReference type="CDD" id="cd02035">
    <property type="entry name" value="ArsA"/>
    <property type="match status" value="1"/>
</dbReference>
<dbReference type="PANTHER" id="PTHR10803:SF3">
    <property type="entry name" value="ATPASE GET3"/>
    <property type="match status" value="1"/>
</dbReference>
<protein>
    <recommendedName>
        <fullName evidence="3">ArsA/GET3 Anion-transporting ATPase-like domain-containing protein</fullName>
    </recommendedName>
</protein>
<dbReference type="GO" id="GO:0005524">
    <property type="term" value="F:ATP binding"/>
    <property type="evidence" value="ECO:0007669"/>
    <property type="project" value="InterPro"/>
</dbReference>
<feature type="domain" description="ArsA/GET3 Anion-transporting ATPase-like" evidence="3">
    <location>
        <begin position="2"/>
        <end position="121"/>
    </location>
</feature>
<keyword evidence="2" id="KW-0175">Coiled coil</keyword>
<dbReference type="Gene3D" id="3.40.50.300">
    <property type="entry name" value="P-loop containing nucleotide triphosphate hydrolases"/>
    <property type="match status" value="1"/>
</dbReference>
<dbReference type="EMBL" id="AMZH03001290">
    <property type="protein sequence ID" value="RRT79878.1"/>
    <property type="molecule type" value="Genomic_DNA"/>
</dbReference>
<dbReference type="Pfam" id="PF02374">
    <property type="entry name" value="ArsA_ATPase"/>
    <property type="match status" value="1"/>
</dbReference>
<organism evidence="4 5">
    <name type="scientific">Ensete ventricosum</name>
    <name type="common">Abyssinian banana</name>
    <name type="synonym">Musa ensete</name>
    <dbReference type="NCBI Taxonomy" id="4639"/>
    <lineage>
        <taxon>Eukaryota</taxon>
        <taxon>Viridiplantae</taxon>
        <taxon>Streptophyta</taxon>
        <taxon>Embryophyta</taxon>
        <taxon>Tracheophyta</taxon>
        <taxon>Spermatophyta</taxon>
        <taxon>Magnoliopsida</taxon>
        <taxon>Liliopsida</taxon>
        <taxon>Zingiberales</taxon>
        <taxon>Musaceae</taxon>
        <taxon>Ensete</taxon>
    </lineage>
</organism>
<dbReference type="Proteomes" id="UP000287651">
    <property type="component" value="Unassembled WGS sequence"/>
</dbReference>
<dbReference type="InterPro" id="IPR027417">
    <property type="entry name" value="P-loop_NTPase"/>
</dbReference>
<dbReference type="GO" id="GO:0071816">
    <property type="term" value="P:tail-anchored membrane protein insertion into ER membrane"/>
    <property type="evidence" value="ECO:0007669"/>
    <property type="project" value="TreeGrafter"/>
</dbReference>
<comment type="caution">
    <text evidence="4">The sequence shown here is derived from an EMBL/GenBank/DDBJ whole genome shotgun (WGS) entry which is preliminary data.</text>
</comment>
<dbReference type="InterPro" id="IPR016300">
    <property type="entry name" value="ATPase_ArsA/GET3"/>
</dbReference>
<accession>A0A427AUF1</accession>
<proteinExistence type="inferred from homology"/>
<dbReference type="GO" id="GO:0016887">
    <property type="term" value="F:ATP hydrolysis activity"/>
    <property type="evidence" value="ECO:0007669"/>
    <property type="project" value="InterPro"/>
</dbReference>
<reference evidence="4 5" key="1">
    <citation type="journal article" date="2014" name="Agronomy (Basel)">
        <title>A Draft Genome Sequence for Ensete ventricosum, the Drought-Tolerant Tree Against Hunger.</title>
        <authorList>
            <person name="Harrison J."/>
            <person name="Moore K.A."/>
            <person name="Paszkiewicz K."/>
            <person name="Jones T."/>
            <person name="Grant M."/>
            <person name="Ambacheew D."/>
            <person name="Muzemil S."/>
            <person name="Studholme D.J."/>
        </authorList>
    </citation>
    <scope>NUCLEOTIDE SEQUENCE [LARGE SCALE GENOMIC DNA]</scope>
</reference>
<dbReference type="InterPro" id="IPR025723">
    <property type="entry name" value="ArsA/GET3_ATPase-like"/>
</dbReference>